<keyword evidence="2" id="KW-0472">Membrane</keyword>
<keyword evidence="3" id="KW-0670">Pyruvate</keyword>
<dbReference type="RefSeq" id="WP_153022147.1">
    <property type="nucleotide sequence ID" value="NZ_BAABIH010000028.1"/>
</dbReference>
<name>A0A5P9Q9C7_9MICO</name>
<keyword evidence="2" id="KW-1133">Transmembrane helix</keyword>
<feature type="compositionally biased region" description="Gly residues" evidence="1">
    <location>
        <begin position="51"/>
        <end position="88"/>
    </location>
</feature>
<dbReference type="EC" id="3.1.3.43" evidence="3"/>
<sequence>MSDDEREWTPDLGRLTQAADDAFTVGRVFGQAYEHQGTLVIPVARVLGAAGTGAGGGAGNGSGAASGNGSGHGTGHGSGDGTGRGSGRGSFSFLRHGSVAASRRIGSAEDAPTEDPASESVDAPEALGTGDVRPGNESGANGDAHAEAKGDLQAEARGEATGEARGDARGEGGAGGGAYGVRVKPVGVVVVENGSTRWIPVFDLNRTIVGGQAVAAVAAVALAWAIGRRRR</sequence>
<evidence type="ECO:0000313" key="3">
    <source>
        <dbReference type="EMBL" id="QFU98024.1"/>
    </source>
</evidence>
<dbReference type="GO" id="GO:0004741">
    <property type="term" value="F:[pyruvate dehydrogenase (acetyl-transferring)]-phosphatase activity"/>
    <property type="evidence" value="ECO:0007669"/>
    <property type="project" value="UniProtKB-EC"/>
</dbReference>
<evidence type="ECO:0000256" key="2">
    <source>
        <dbReference type="SAM" id="Phobius"/>
    </source>
</evidence>
<dbReference type="EMBL" id="CP045529">
    <property type="protein sequence ID" value="QFU98024.1"/>
    <property type="molecule type" value="Genomic_DNA"/>
</dbReference>
<feature type="region of interest" description="Disordered" evidence="1">
    <location>
        <begin position="51"/>
        <end position="177"/>
    </location>
</feature>
<dbReference type="Proteomes" id="UP000326702">
    <property type="component" value="Chromosome"/>
</dbReference>
<keyword evidence="4" id="KW-1185">Reference proteome</keyword>
<accession>A0A5P9Q9C7</accession>
<feature type="transmembrane region" description="Helical" evidence="2">
    <location>
        <begin position="209"/>
        <end position="227"/>
    </location>
</feature>
<protein>
    <submittedName>
        <fullName evidence="3">[Pyruvate dehydrogenase (Acetyl-transferring)]-phosphatase</fullName>
        <ecNumber evidence="3">3.1.3.43</ecNumber>
    </submittedName>
</protein>
<proteinExistence type="predicted"/>
<dbReference type="Pfam" id="PF09579">
    <property type="entry name" value="Spore_YtfJ"/>
    <property type="match status" value="1"/>
</dbReference>
<dbReference type="InterPro" id="IPR014229">
    <property type="entry name" value="Spore_YtfJ"/>
</dbReference>
<gene>
    <name evidence="3" type="ORF">KDY119_01530</name>
</gene>
<organism evidence="3 4">
    <name type="scientific">Luteimicrobium xylanilyticum</name>
    <dbReference type="NCBI Taxonomy" id="1133546"/>
    <lineage>
        <taxon>Bacteria</taxon>
        <taxon>Bacillati</taxon>
        <taxon>Actinomycetota</taxon>
        <taxon>Actinomycetes</taxon>
        <taxon>Micrococcales</taxon>
        <taxon>Luteimicrobium</taxon>
    </lineage>
</organism>
<evidence type="ECO:0000313" key="4">
    <source>
        <dbReference type="Proteomes" id="UP000326702"/>
    </source>
</evidence>
<dbReference type="OrthoDB" id="3830295at2"/>
<dbReference type="AlphaFoldDB" id="A0A5P9Q9C7"/>
<feature type="compositionally biased region" description="Basic and acidic residues" evidence="1">
    <location>
        <begin position="144"/>
        <end position="170"/>
    </location>
</feature>
<keyword evidence="2" id="KW-0812">Transmembrane</keyword>
<evidence type="ECO:0000256" key="1">
    <source>
        <dbReference type="SAM" id="MobiDB-lite"/>
    </source>
</evidence>
<dbReference type="KEGG" id="lxl:KDY119_01530"/>
<keyword evidence="3" id="KW-0378">Hydrolase</keyword>
<reference evidence="3 4" key="1">
    <citation type="submission" date="2019-10" db="EMBL/GenBank/DDBJ databases">
        <title>Genome sequence of Luteimicrobium xylanilyticum HY-24.</title>
        <authorList>
            <person name="Kim D.Y."/>
            <person name="Park H.-Y."/>
        </authorList>
    </citation>
    <scope>NUCLEOTIDE SEQUENCE [LARGE SCALE GENOMIC DNA]</scope>
    <source>
        <strain evidence="3 4">HY-24</strain>
    </source>
</reference>